<comment type="subcellular location">
    <subcellularLocation>
        <location evidence="1">Cell envelope</location>
    </subcellularLocation>
</comment>
<comment type="caution">
    <text evidence="6">The sequence shown here is derived from an EMBL/GenBank/DDBJ whole genome shotgun (WGS) entry which is preliminary data.</text>
</comment>
<dbReference type="GO" id="GO:0017004">
    <property type="term" value="P:cytochrome complex assembly"/>
    <property type="evidence" value="ECO:0007669"/>
    <property type="project" value="UniProtKB-KW"/>
</dbReference>
<reference evidence="7" key="2">
    <citation type="submission" date="2015-09" db="EMBL/GenBank/DDBJ databases">
        <title>Draft genome sequence of a multidrug-resistant Chryseobacterium indologenes isolate from Malaysia.</title>
        <authorList>
            <person name="Yu C.Y."/>
            <person name="Ang G.Y."/>
            <person name="Chan K.-G."/>
        </authorList>
    </citation>
    <scope>NUCLEOTIDE SEQUENCE [LARGE SCALE GENOMIC DNA]</scope>
    <source>
        <strain evidence="7">CI_885</strain>
    </source>
</reference>
<evidence type="ECO:0000259" key="5">
    <source>
        <dbReference type="PROSITE" id="PS51352"/>
    </source>
</evidence>
<dbReference type="Gene3D" id="3.40.30.10">
    <property type="entry name" value="Glutaredoxin"/>
    <property type="match status" value="1"/>
</dbReference>
<organism evidence="6 7">
    <name type="scientific">Chryseobacterium indologenes</name>
    <name type="common">Flavobacterium indologenes</name>
    <dbReference type="NCBI Taxonomy" id="253"/>
    <lineage>
        <taxon>Bacteria</taxon>
        <taxon>Pseudomonadati</taxon>
        <taxon>Bacteroidota</taxon>
        <taxon>Flavobacteriia</taxon>
        <taxon>Flavobacteriales</taxon>
        <taxon>Weeksellaceae</taxon>
        <taxon>Chryseobacterium group</taxon>
        <taxon>Chryseobacterium</taxon>
    </lineage>
</organism>
<evidence type="ECO:0000313" key="6">
    <source>
        <dbReference type="EMBL" id="KPE51485.1"/>
    </source>
</evidence>
<dbReference type="GO" id="GO:0030313">
    <property type="term" value="C:cell envelope"/>
    <property type="evidence" value="ECO:0007669"/>
    <property type="project" value="UniProtKB-SubCell"/>
</dbReference>
<dbReference type="InterPro" id="IPR036249">
    <property type="entry name" value="Thioredoxin-like_sf"/>
</dbReference>
<dbReference type="PATRIC" id="fig|253.9.peg.3824"/>
<protein>
    <recommendedName>
        <fullName evidence="5">Thioredoxin domain-containing protein</fullName>
    </recommendedName>
</protein>
<dbReference type="OrthoDB" id="9815205at2"/>
<dbReference type="EMBL" id="LJOD01000005">
    <property type="protein sequence ID" value="KPE51485.1"/>
    <property type="molecule type" value="Genomic_DNA"/>
</dbReference>
<dbReference type="Pfam" id="PF13905">
    <property type="entry name" value="Thioredoxin_8"/>
    <property type="match status" value="1"/>
</dbReference>
<dbReference type="AlphaFoldDB" id="A0A0N0ZX79"/>
<dbReference type="PANTHER" id="PTHR42852">
    <property type="entry name" value="THIOL:DISULFIDE INTERCHANGE PROTEIN DSBE"/>
    <property type="match status" value="1"/>
</dbReference>
<evidence type="ECO:0000256" key="4">
    <source>
        <dbReference type="ARBA" id="ARBA00023284"/>
    </source>
</evidence>
<evidence type="ECO:0000256" key="1">
    <source>
        <dbReference type="ARBA" id="ARBA00004196"/>
    </source>
</evidence>
<name>A0A0N0ZX79_CHRID</name>
<evidence type="ECO:0000256" key="3">
    <source>
        <dbReference type="ARBA" id="ARBA00023157"/>
    </source>
</evidence>
<accession>A0A0N0ZX79</accession>
<evidence type="ECO:0000256" key="2">
    <source>
        <dbReference type="ARBA" id="ARBA00022748"/>
    </source>
</evidence>
<dbReference type="CDD" id="cd02966">
    <property type="entry name" value="TlpA_like_family"/>
    <property type="match status" value="1"/>
</dbReference>
<keyword evidence="3" id="KW-1015">Disulfide bond</keyword>
<proteinExistence type="predicted"/>
<dbReference type="InterPro" id="IPR013766">
    <property type="entry name" value="Thioredoxin_domain"/>
</dbReference>
<dbReference type="Proteomes" id="UP000037953">
    <property type="component" value="Unassembled WGS sequence"/>
</dbReference>
<dbReference type="PROSITE" id="PS51352">
    <property type="entry name" value="THIOREDOXIN_2"/>
    <property type="match status" value="1"/>
</dbReference>
<gene>
    <name evidence="6" type="ORF">AOB46_10140</name>
</gene>
<keyword evidence="4" id="KW-0676">Redox-active center</keyword>
<dbReference type="InterPro" id="IPR012336">
    <property type="entry name" value="Thioredoxin-like_fold"/>
</dbReference>
<reference evidence="6 7" key="1">
    <citation type="journal article" date="2015" name="Genom Data">
        <title>Draft genome sequence of a multidrug-resistant Chryseobacterium indologenes isolate from Malaysia.</title>
        <authorList>
            <person name="Yu C.Y."/>
            <person name="Ang G.Y."/>
            <person name="Cheng H.J."/>
            <person name="Cheong Y.M."/>
            <person name="Yin W.F."/>
            <person name="Chan K.G."/>
        </authorList>
    </citation>
    <scope>NUCLEOTIDE SEQUENCE [LARGE SCALE GENOMIC DNA]</scope>
    <source>
        <strain evidence="6 7">CI_885</strain>
    </source>
</reference>
<dbReference type="PANTHER" id="PTHR42852:SF6">
    <property type="entry name" value="THIOL:DISULFIDE INTERCHANGE PROTEIN DSBE"/>
    <property type="match status" value="1"/>
</dbReference>
<feature type="domain" description="Thioredoxin" evidence="5">
    <location>
        <begin position="16"/>
        <end position="158"/>
    </location>
</feature>
<dbReference type="InterPro" id="IPR050553">
    <property type="entry name" value="Thioredoxin_ResA/DsbE_sf"/>
</dbReference>
<sequence length="158" mass="18256">MMKKIILILVILIGVVYISSKFINFSGNDEIKDSPFQKEYLDKNGIVVVNIWATWCKPCLSEMPLFEKLISENRDVKFVFISIDEDQQKLKEYLSKNKINDITFSNKNYIKPIRSFLGSGDIVEVIPETFIIKNGKVVDKSVGGIEYQEFMDKLQSFK</sequence>
<keyword evidence="2" id="KW-0201">Cytochrome c-type biogenesis</keyword>
<evidence type="ECO:0000313" key="7">
    <source>
        <dbReference type="Proteomes" id="UP000037953"/>
    </source>
</evidence>
<dbReference type="SUPFAM" id="SSF52833">
    <property type="entry name" value="Thioredoxin-like"/>
    <property type="match status" value="1"/>
</dbReference>